<dbReference type="STRING" id="1156394.T0QUB3"/>
<proteinExistence type="predicted"/>
<dbReference type="AlphaFoldDB" id="T0QUB3"/>
<dbReference type="InterPro" id="IPR002110">
    <property type="entry name" value="Ankyrin_rpt"/>
</dbReference>
<dbReference type="SUPFAM" id="SSF48403">
    <property type="entry name" value="Ankyrin repeat"/>
    <property type="match status" value="1"/>
</dbReference>
<feature type="repeat" description="ANK" evidence="3">
    <location>
        <begin position="35"/>
        <end position="67"/>
    </location>
</feature>
<dbReference type="PROSITE" id="PS50297">
    <property type="entry name" value="ANK_REP_REGION"/>
    <property type="match status" value="1"/>
</dbReference>
<dbReference type="OrthoDB" id="194358at2759"/>
<evidence type="ECO:0000313" key="4">
    <source>
        <dbReference type="EMBL" id="EQC37595.1"/>
    </source>
</evidence>
<feature type="repeat" description="ANK" evidence="3">
    <location>
        <begin position="68"/>
        <end position="100"/>
    </location>
</feature>
<protein>
    <submittedName>
        <fullName evidence="4">Uncharacterized protein</fullName>
    </submittedName>
</protein>
<keyword evidence="5" id="KW-1185">Reference proteome</keyword>
<dbReference type="PANTHER" id="PTHR24171">
    <property type="entry name" value="ANKYRIN REPEAT DOMAIN-CONTAINING PROTEIN 39-RELATED"/>
    <property type="match status" value="1"/>
</dbReference>
<keyword evidence="1" id="KW-0677">Repeat</keyword>
<dbReference type="PROSITE" id="PS50088">
    <property type="entry name" value="ANK_REPEAT"/>
    <property type="match status" value="2"/>
</dbReference>
<dbReference type="OMA" id="RAIKCEM"/>
<evidence type="ECO:0000256" key="1">
    <source>
        <dbReference type="ARBA" id="ARBA00022737"/>
    </source>
</evidence>
<dbReference type="EMBL" id="JH767144">
    <property type="protein sequence ID" value="EQC37595.1"/>
    <property type="molecule type" value="Genomic_DNA"/>
</dbReference>
<keyword evidence="2 3" id="KW-0040">ANK repeat</keyword>
<dbReference type="InParanoid" id="T0QUB3"/>
<organism evidence="4 5">
    <name type="scientific">Saprolegnia diclina (strain VS20)</name>
    <dbReference type="NCBI Taxonomy" id="1156394"/>
    <lineage>
        <taxon>Eukaryota</taxon>
        <taxon>Sar</taxon>
        <taxon>Stramenopiles</taxon>
        <taxon>Oomycota</taxon>
        <taxon>Saprolegniomycetes</taxon>
        <taxon>Saprolegniales</taxon>
        <taxon>Saprolegniaceae</taxon>
        <taxon>Saprolegnia</taxon>
    </lineage>
</organism>
<dbReference type="RefSeq" id="XP_008609115.1">
    <property type="nucleotide sequence ID" value="XM_008610893.1"/>
</dbReference>
<evidence type="ECO:0000256" key="3">
    <source>
        <dbReference type="PROSITE-ProRule" id="PRU00023"/>
    </source>
</evidence>
<dbReference type="SMART" id="SM00248">
    <property type="entry name" value="ANK"/>
    <property type="match status" value="3"/>
</dbReference>
<dbReference type="VEuPathDB" id="FungiDB:SDRG_05191"/>
<name>T0QUB3_SAPDV</name>
<dbReference type="GeneID" id="19945918"/>
<accession>T0QUB3</accession>
<dbReference type="eggNOG" id="KOG4177">
    <property type="taxonomic scope" value="Eukaryota"/>
</dbReference>
<gene>
    <name evidence="4" type="ORF">SDRG_05191</name>
</gene>
<dbReference type="Gene3D" id="1.25.40.20">
    <property type="entry name" value="Ankyrin repeat-containing domain"/>
    <property type="match status" value="1"/>
</dbReference>
<sequence length="426" mass="47021">MDADSVVACCKREQYEVAKTLLTAGANVHETYGNNQLTAMHYAAMHGNLDMCKFILARQGSVHASAKDGTTPLHLAVAHRHRAVALFLVSAGAHVAAHDKKDRPPFLQAPWHELVFPCLVSPLHATIIASIEKSALLQKVNVAASQSLQTLSRRLEAQAHANFEARTQLYDMRKFRHRSKEVCATLAAEIASTRESIRLSQTAIAALETQATERAALLVETEAAILDQADEHTRVLAAIDRIKDEITEVEAKITVITTRSQEKYEAIKSIALFPQSERLMEQSCRAIVRLAPCDENRHKLLVNGLLPTWLHILERHAHNVAIQAHGVTLLLLLLEKTGSLPIEQLARCIECIAHALGTLRSYTAVDYAQAIHLDSLQRLLTFASASDVAAHSLRSIEDSMQLLRKRNLPPLLPDDERCQPSSSTCS</sequence>
<dbReference type="Pfam" id="PF12796">
    <property type="entry name" value="Ank_2"/>
    <property type="match status" value="1"/>
</dbReference>
<evidence type="ECO:0000256" key="2">
    <source>
        <dbReference type="ARBA" id="ARBA00023043"/>
    </source>
</evidence>
<evidence type="ECO:0000313" key="5">
    <source>
        <dbReference type="Proteomes" id="UP000030762"/>
    </source>
</evidence>
<dbReference type="InterPro" id="IPR036770">
    <property type="entry name" value="Ankyrin_rpt-contain_sf"/>
</dbReference>
<reference evidence="4 5" key="1">
    <citation type="submission" date="2012-04" db="EMBL/GenBank/DDBJ databases">
        <title>The Genome Sequence of Saprolegnia declina VS20.</title>
        <authorList>
            <consortium name="The Broad Institute Genome Sequencing Platform"/>
            <person name="Russ C."/>
            <person name="Nusbaum C."/>
            <person name="Tyler B."/>
            <person name="van West P."/>
            <person name="Dieguez-Uribeondo J."/>
            <person name="de Bruijn I."/>
            <person name="Tripathy S."/>
            <person name="Jiang R."/>
            <person name="Young S.K."/>
            <person name="Zeng Q."/>
            <person name="Gargeya S."/>
            <person name="Fitzgerald M."/>
            <person name="Haas B."/>
            <person name="Abouelleil A."/>
            <person name="Alvarado L."/>
            <person name="Arachchi H.M."/>
            <person name="Berlin A."/>
            <person name="Chapman S.B."/>
            <person name="Goldberg J."/>
            <person name="Griggs A."/>
            <person name="Gujja S."/>
            <person name="Hansen M."/>
            <person name="Howarth C."/>
            <person name="Imamovic A."/>
            <person name="Larimer J."/>
            <person name="McCowen C."/>
            <person name="Montmayeur A."/>
            <person name="Murphy C."/>
            <person name="Neiman D."/>
            <person name="Pearson M."/>
            <person name="Priest M."/>
            <person name="Roberts A."/>
            <person name="Saif S."/>
            <person name="Shea T."/>
            <person name="Sisk P."/>
            <person name="Sykes S."/>
            <person name="Wortman J."/>
            <person name="Nusbaum C."/>
            <person name="Birren B."/>
        </authorList>
    </citation>
    <scope>NUCLEOTIDE SEQUENCE [LARGE SCALE GENOMIC DNA]</scope>
    <source>
        <strain evidence="4 5">VS20</strain>
    </source>
</reference>
<dbReference type="Proteomes" id="UP000030762">
    <property type="component" value="Unassembled WGS sequence"/>
</dbReference>